<evidence type="ECO:0000313" key="2">
    <source>
        <dbReference type="Proteomes" id="UP000295277"/>
    </source>
</evidence>
<dbReference type="EMBL" id="SLVM01000004">
    <property type="protein sequence ID" value="TCM86556.1"/>
    <property type="molecule type" value="Genomic_DNA"/>
</dbReference>
<dbReference type="OrthoDB" id="5291250at2"/>
<dbReference type="Proteomes" id="UP000295277">
    <property type="component" value="Unassembled WGS sequence"/>
</dbReference>
<accession>A0A4R1YZR6</accession>
<keyword evidence="2" id="KW-1185">Reference proteome</keyword>
<reference evidence="1 2" key="1">
    <citation type="submission" date="2019-03" db="EMBL/GenBank/DDBJ databases">
        <title>Genomic Encyclopedia of Type Strains, Phase IV (KMG-IV): sequencing the most valuable type-strain genomes for metagenomic binning, comparative biology and taxonomic classification.</title>
        <authorList>
            <person name="Goeker M."/>
        </authorList>
    </citation>
    <scope>NUCLEOTIDE SEQUENCE [LARGE SCALE GENOMIC DNA]</scope>
    <source>
        <strain evidence="1 2">DSM 21153</strain>
    </source>
</reference>
<name>A0A4R1YZR6_9RHOB</name>
<dbReference type="AlphaFoldDB" id="A0A4R1YZR6"/>
<proteinExistence type="predicted"/>
<sequence>MPDPRFLQIHFLAPYTAALLNRDDAGLAKRLPYGGHLRTRVSSQCLKYHWRWADDLHALSEIAGWAKSYRSRSIVDSLIVEECRDGFSDEVVSALAQWFNFAVYSGKGDEKPKKRGVAAKADEKEGRPTLLFGEPEIRWLKSEFVRLAKEADGEPDTAFSLGESWVGLPKKGRSEFQKNREANLEALRQAGEVPAGLTGALFGRMVTSDPKANIEAPVHVAHAFTVHAEEAESDYFIAADDLARGEDTGADTIQETELTSGLFYGYVVVDIPGLLSNLGGDARLAGEALHNLVYLIAEVSPGAKLGSTAPYSRASFLMLEAGDRQPRSLAEAFRSPCSAETGQAVAALSEHLAALDAAYATGESRHVMSLANAEVPGAERGTLADLAGFAQGLPARIADRAA</sequence>
<comment type="caution">
    <text evidence="1">The sequence shown here is derived from an EMBL/GenBank/DDBJ whole genome shotgun (WGS) entry which is preliminary data.</text>
</comment>
<dbReference type="Pfam" id="PF09344">
    <property type="entry name" value="Cas_CT1975"/>
    <property type="match status" value="1"/>
</dbReference>
<dbReference type="InterPro" id="IPR010148">
    <property type="entry name" value="CRISPR-assoc_prot_CT1975"/>
</dbReference>
<protein>
    <submittedName>
        <fullName evidence="1">CRISPR-associated Cse4 family protein</fullName>
    </submittedName>
</protein>
<organism evidence="1 2">
    <name type="scientific">Rhodovulum steppense</name>
    <dbReference type="NCBI Taxonomy" id="540251"/>
    <lineage>
        <taxon>Bacteria</taxon>
        <taxon>Pseudomonadati</taxon>
        <taxon>Pseudomonadota</taxon>
        <taxon>Alphaproteobacteria</taxon>
        <taxon>Rhodobacterales</taxon>
        <taxon>Paracoccaceae</taxon>
        <taxon>Rhodovulum</taxon>
    </lineage>
</organism>
<evidence type="ECO:0000313" key="1">
    <source>
        <dbReference type="EMBL" id="TCM86556.1"/>
    </source>
</evidence>
<dbReference type="NCBIfam" id="TIGR01869">
    <property type="entry name" value="casC_Cse4"/>
    <property type="match status" value="1"/>
</dbReference>
<gene>
    <name evidence="1" type="ORF">EV216_104107</name>
</gene>